<name>A0A397TAP2_9GLOM</name>
<reference evidence="2 3" key="1">
    <citation type="submission" date="2018-06" db="EMBL/GenBank/DDBJ databases">
        <title>Comparative genomics reveals the genomic features of Rhizophagus irregularis, R. cerebriforme, R. diaphanum and Gigaspora rosea, and their symbiotic lifestyle signature.</title>
        <authorList>
            <person name="Morin E."/>
            <person name="San Clemente H."/>
            <person name="Chen E.C.H."/>
            <person name="De La Providencia I."/>
            <person name="Hainaut M."/>
            <person name="Kuo A."/>
            <person name="Kohler A."/>
            <person name="Murat C."/>
            <person name="Tang N."/>
            <person name="Roy S."/>
            <person name="Loubradou J."/>
            <person name="Henrissat B."/>
            <person name="Grigoriev I.V."/>
            <person name="Corradi N."/>
            <person name="Roux C."/>
            <person name="Martin F.M."/>
        </authorList>
    </citation>
    <scope>NUCLEOTIDE SEQUENCE [LARGE SCALE GENOMIC DNA]</scope>
    <source>
        <strain evidence="2 3">DAOM 227022</strain>
    </source>
</reference>
<protein>
    <submittedName>
        <fullName evidence="2">Uncharacterized protein</fullName>
    </submittedName>
</protein>
<comment type="caution">
    <text evidence="2">The sequence shown here is derived from an EMBL/GenBank/DDBJ whole genome shotgun (WGS) entry which is preliminary data.</text>
</comment>
<organism evidence="2 3">
    <name type="scientific">Glomus cerebriforme</name>
    <dbReference type="NCBI Taxonomy" id="658196"/>
    <lineage>
        <taxon>Eukaryota</taxon>
        <taxon>Fungi</taxon>
        <taxon>Fungi incertae sedis</taxon>
        <taxon>Mucoromycota</taxon>
        <taxon>Glomeromycotina</taxon>
        <taxon>Glomeromycetes</taxon>
        <taxon>Glomerales</taxon>
        <taxon>Glomeraceae</taxon>
        <taxon>Glomus</taxon>
    </lineage>
</organism>
<gene>
    <name evidence="2" type="ORF">C1645_819514</name>
</gene>
<evidence type="ECO:0000313" key="3">
    <source>
        <dbReference type="Proteomes" id="UP000265703"/>
    </source>
</evidence>
<dbReference type="EMBL" id="QKYT01000106">
    <property type="protein sequence ID" value="RIA93327.1"/>
    <property type="molecule type" value="Genomic_DNA"/>
</dbReference>
<dbReference type="AlphaFoldDB" id="A0A397TAP2"/>
<evidence type="ECO:0000256" key="1">
    <source>
        <dbReference type="SAM" id="Coils"/>
    </source>
</evidence>
<sequence>MKEILEVKKREYIVGVIHRGFSKGFKFSVLNEEEKQLVNNASDLNDLIDNIIPRIKEKQNEEESIRSEHLVFWRKVSSRLEDDLKTVEEVKKFEQEVKKHLQEKVKAKETQQIETKVLYNLSKK</sequence>
<keyword evidence="3" id="KW-1185">Reference proteome</keyword>
<evidence type="ECO:0000313" key="2">
    <source>
        <dbReference type="EMBL" id="RIA93327.1"/>
    </source>
</evidence>
<proteinExistence type="predicted"/>
<accession>A0A397TAP2</accession>
<keyword evidence="1" id="KW-0175">Coiled coil</keyword>
<dbReference type="Proteomes" id="UP000265703">
    <property type="component" value="Unassembled WGS sequence"/>
</dbReference>
<feature type="coiled-coil region" evidence="1">
    <location>
        <begin position="84"/>
        <end position="111"/>
    </location>
</feature>